<gene>
    <name evidence="2" type="ORF">ENR64_07035</name>
</gene>
<dbReference type="AlphaFoldDB" id="A0A7C3PBU9"/>
<dbReference type="Gene3D" id="3.40.1000.10">
    <property type="entry name" value="Mog1/PsbP, alpha/beta/alpha sandwich"/>
    <property type="match status" value="1"/>
</dbReference>
<keyword evidence="1" id="KW-0732">Signal</keyword>
<accession>A0A7C3PBU9</accession>
<dbReference type="EMBL" id="DSRU01000086">
    <property type="protein sequence ID" value="HFM97512.1"/>
    <property type="molecule type" value="Genomic_DNA"/>
</dbReference>
<feature type="chain" id="PRO_5027543830" description="DUF1795 domain-containing protein" evidence="1">
    <location>
        <begin position="25"/>
        <end position="205"/>
    </location>
</feature>
<protein>
    <recommendedName>
        <fullName evidence="3">DUF1795 domain-containing protein</fullName>
    </recommendedName>
</protein>
<reference evidence="2" key="1">
    <citation type="journal article" date="2020" name="mSystems">
        <title>Genome- and Community-Level Interaction Insights into Carbon Utilization and Element Cycling Functions of Hydrothermarchaeota in Hydrothermal Sediment.</title>
        <authorList>
            <person name="Zhou Z."/>
            <person name="Liu Y."/>
            <person name="Xu W."/>
            <person name="Pan J."/>
            <person name="Luo Z.H."/>
            <person name="Li M."/>
        </authorList>
    </citation>
    <scope>NUCLEOTIDE SEQUENCE [LARGE SCALE GENOMIC DNA]</scope>
    <source>
        <strain evidence="2">SpSt-418</strain>
    </source>
</reference>
<evidence type="ECO:0000256" key="1">
    <source>
        <dbReference type="SAM" id="SignalP"/>
    </source>
</evidence>
<proteinExistence type="predicted"/>
<evidence type="ECO:0000313" key="2">
    <source>
        <dbReference type="EMBL" id="HFM97512.1"/>
    </source>
</evidence>
<organism evidence="2">
    <name type="scientific">Oscillatoriales cyanobacterium SpSt-418</name>
    <dbReference type="NCBI Taxonomy" id="2282169"/>
    <lineage>
        <taxon>Bacteria</taxon>
        <taxon>Bacillati</taxon>
        <taxon>Cyanobacteriota</taxon>
        <taxon>Cyanophyceae</taxon>
        <taxon>Oscillatoriophycideae</taxon>
        <taxon>Oscillatoriales</taxon>
    </lineage>
</organism>
<comment type="caution">
    <text evidence="2">The sequence shown here is derived from an EMBL/GenBank/DDBJ whole genome shotgun (WGS) entry which is preliminary data.</text>
</comment>
<feature type="signal peptide" evidence="1">
    <location>
        <begin position="1"/>
        <end position="24"/>
    </location>
</feature>
<evidence type="ECO:0008006" key="3">
    <source>
        <dbReference type="Google" id="ProtNLM"/>
    </source>
</evidence>
<name>A0A7C3PBU9_9CYAN</name>
<sequence length="205" mass="21978">MKRQQIVSLAVTSVIVLSVAFAKAAVKANRSKAPVSQGQVAQVLNSKSAETVLASSTGKTEVRLAQGWANALTPEAAQKFEMKAKKPIHSLHLSVNAKTRKSLLGMTLEQFAKVPVEGLKTTIKNAQVERTSTTKVNGKSAVQYKVQGVGLGDVDLTMLTTVVETPNSYYTILAGGPTKTFAQHQAELQQAIQSFRELQSTAQAR</sequence>